<dbReference type="PANTHER" id="PTHR11017:SF559">
    <property type="entry name" value="DISEASE RESISTANCE PROTEIN CHL1"/>
    <property type="match status" value="1"/>
</dbReference>
<dbReference type="InterPro" id="IPR058192">
    <property type="entry name" value="WHD_ROQ1-like"/>
</dbReference>
<sequence length="1416" mass="162604">MDKQNINAYIYILQLVYVDTNIFVCLIYRAHEAKFIRSIVPWLYSKLKDKRPKDIEDNLVGIKSRVEDMISYLDMESTDVHFIGMCETSGMGKTTLARALFDKILDQFEACSFLENVTEESKAHGIKTLQERLLCDIGKGGLRVKDVHKGMHVISNILRNRKVLIVVDDVSEKSQLETLVGKRDWFGQGSRIIVTTEDEDLLASLEIKMIYKAKELNTDEALQLFSLNAFRKPHCENDFSRKSCENDFLEYINNFVKYAHGIPLVLKVLGSYLCTRTKKEWERAQNRLRAISPEKTTKKLRIAFDGLGADEKKLFLDIACFFKGEEKSRVANILESDYFSDTNLKNLIDKSLITLVGEGRLWMHSLLQKMGLEIVIKESKVAGGRSRLWLCDDVLDVLKNNTGTKYIEGMLLRLPPDEEEELNAESFAKMNKLRLLKMCKVCLPCLSYLSNELRLLEWHDYPLESLPKSFQPGELVELIMHRSRIRQLPSEFRKLGKLKLIDLSYSPNLTHTPDFTEFSNIERLNFQGCTRLHELHPSFGRLKRLFLLNLKDCKRLKNLPRELNLESLKILILSGCSRFKKFPGIGRKMTSLLELYLDGTAIEELPPTIRRLTGLTLLNLQDCKNIKSFPSDIHSLTSLEILTLSGSWRYTYLRIPVFATTVLSTYCFHNARHPEPEPINLLSNSFSKLSTLVSLDLSDCNLLALTDDLSCLSSLKYLNLSKNNFACLPDCISQLSKLKILFLDHCSKLKSLPYIPMSTQFVSAQGCTSLENYSNQVVVWTSGVAGFTIINCLGLAEDEDGKIAEVSLLDIPLFWQRYVKDQIHQMEGFCHVLPQPEIPEWFKHQRLGSFAPIPLPSNLFSDINWKGITLCVIFVVPSNLNDVSPGQDTKYFHEFQCRLDIEGDLIVFKVPKETYVGSFGLWLYISHMRFGKHLNERSCITPLIGTNRPDIEIKMCGARILYEQDMGEFIQNLNQEIFESPNDLCGDLKSLLSSLYQEDWARNHLYDYIFPQIACPPRWFAYQNKPTINMQLPSNLHDNSRWLGFTIYALYTTQMQRNGFKCKRDSTIFLRYYSLSASDEVSFAPYTAFPLSRDVFDESSLRLVVFYIPRLLFQLNRCSHIEALFESNDPCVQVEKCGIRLVYRQDVAEFVQALVEYMLGSPDTNHHSFSKNLSHQLGMLQDCNHEKDYCCSFLPERRPTPMPKLLPSNETTQGECTSRETIFSNQVIAAGTSKNSSRRSIYLGKISSSLECWPEHGPYLQLSSVREGASYDEDVTWSPERDLFVHSSTEEEEKCEDNKEGEEEDNVDREEEEEEEEEGEEGEGDDEGDGEKVSQANSDGPRPFILTLIWTVNNFYPTMSPNVFKKLRDYFQNLENIPIRLPRKFEMCCSGKTTNVGMYDAMFAAGLRFPLTKLRH</sequence>
<dbReference type="SUPFAM" id="SSF52058">
    <property type="entry name" value="L domain-like"/>
    <property type="match status" value="1"/>
</dbReference>
<evidence type="ECO:0000256" key="4">
    <source>
        <dbReference type="ARBA" id="ARBA00022821"/>
    </source>
</evidence>
<proteinExistence type="predicted"/>
<dbReference type="Pfam" id="PF20160">
    <property type="entry name" value="C-JID"/>
    <property type="match status" value="2"/>
</dbReference>
<evidence type="ECO:0000259" key="10">
    <source>
        <dbReference type="Pfam" id="PF23282"/>
    </source>
</evidence>
<evidence type="ECO:0000259" key="8">
    <source>
        <dbReference type="Pfam" id="PF00931"/>
    </source>
</evidence>
<dbReference type="EMBL" id="JAXUIC010000006">
    <property type="protein sequence ID" value="KAK4583785.1"/>
    <property type="molecule type" value="Genomic_DNA"/>
</dbReference>
<dbReference type="Pfam" id="PF00931">
    <property type="entry name" value="NB-ARC"/>
    <property type="match status" value="1"/>
</dbReference>
<accession>A0AAN7F1M0</accession>
<dbReference type="InterPro" id="IPR032675">
    <property type="entry name" value="LRR_dom_sf"/>
</dbReference>
<comment type="catalytic activity">
    <reaction evidence="6">
        <text>NAD(+) + H2O = ADP-D-ribose + nicotinamide + H(+)</text>
        <dbReference type="Rhea" id="RHEA:16301"/>
        <dbReference type="ChEBI" id="CHEBI:15377"/>
        <dbReference type="ChEBI" id="CHEBI:15378"/>
        <dbReference type="ChEBI" id="CHEBI:17154"/>
        <dbReference type="ChEBI" id="CHEBI:57540"/>
        <dbReference type="ChEBI" id="CHEBI:57967"/>
        <dbReference type="EC" id="3.2.2.6"/>
    </reaction>
    <physiologicalReaction direction="left-to-right" evidence="6">
        <dbReference type="Rhea" id="RHEA:16302"/>
    </physiologicalReaction>
</comment>
<evidence type="ECO:0000256" key="1">
    <source>
        <dbReference type="ARBA" id="ARBA00011982"/>
    </source>
</evidence>
<comment type="caution">
    <text evidence="12">The sequence shown here is derived from an EMBL/GenBank/DDBJ whole genome shotgun (WGS) entry which is preliminary data.</text>
</comment>
<dbReference type="PANTHER" id="PTHR11017">
    <property type="entry name" value="LEUCINE-RICH REPEAT-CONTAINING PROTEIN"/>
    <property type="match status" value="1"/>
</dbReference>
<feature type="domain" description="C-JID" evidence="9">
    <location>
        <begin position="833"/>
        <end position="966"/>
    </location>
</feature>
<keyword evidence="2" id="KW-0433">Leucine-rich repeat</keyword>
<evidence type="ECO:0000313" key="13">
    <source>
        <dbReference type="Proteomes" id="UP001324115"/>
    </source>
</evidence>
<protein>
    <recommendedName>
        <fullName evidence="1">ADP-ribosyl cyclase/cyclic ADP-ribose hydrolase</fullName>
        <ecNumber evidence="1">3.2.2.6</ecNumber>
    </recommendedName>
</protein>
<dbReference type="EC" id="3.2.2.6" evidence="1"/>
<dbReference type="SUPFAM" id="SSF52540">
    <property type="entry name" value="P-loop containing nucleoside triphosphate hydrolases"/>
    <property type="match status" value="1"/>
</dbReference>
<evidence type="ECO:0000259" key="11">
    <source>
        <dbReference type="Pfam" id="PF23286"/>
    </source>
</evidence>
<feature type="region of interest" description="Disordered" evidence="7">
    <location>
        <begin position="1281"/>
        <end position="1339"/>
    </location>
</feature>
<dbReference type="Pfam" id="PF23282">
    <property type="entry name" value="WHD_ROQ1"/>
    <property type="match status" value="1"/>
</dbReference>
<evidence type="ECO:0000256" key="5">
    <source>
        <dbReference type="ARBA" id="ARBA00023027"/>
    </source>
</evidence>
<name>A0AAN7F1M0_QUERU</name>
<dbReference type="Proteomes" id="UP001324115">
    <property type="component" value="Unassembled WGS sequence"/>
</dbReference>
<evidence type="ECO:0000256" key="6">
    <source>
        <dbReference type="ARBA" id="ARBA00047304"/>
    </source>
</evidence>
<keyword evidence="5" id="KW-0520">NAD</keyword>
<dbReference type="SUPFAM" id="SSF46785">
    <property type="entry name" value="Winged helix' DNA-binding domain"/>
    <property type="match status" value="1"/>
</dbReference>
<dbReference type="InterPro" id="IPR002182">
    <property type="entry name" value="NB-ARC"/>
</dbReference>
<dbReference type="InterPro" id="IPR003591">
    <property type="entry name" value="Leu-rich_rpt_typical-subtyp"/>
</dbReference>
<keyword evidence="13" id="KW-1185">Reference proteome</keyword>
<dbReference type="PROSITE" id="PS51450">
    <property type="entry name" value="LRR"/>
    <property type="match status" value="1"/>
</dbReference>
<feature type="domain" description="C-JID" evidence="9">
    <location>
        <begin position="1017"/>
        <end position="1147"/>
    </location>
</feature>
<dbReference type="Gene3D" id="3.80.10.10">
    <property type="entry name" value="Ribonuclease Inhibitor"/>
    <property type="match status" value="2"/>
</dbReference>
<dbReference type="GO" id="GO:0061809">
    <property type="term" value="F:NAD+ nucleosidase activity, cyclic ADP-ribose generating"/>
    <property type="evidence" value="ECO:0007669"/>
    <property type="project" value="UniProtKB-EC"/>
</dbReference>
<feature type="domain" description="Disease resistance protein Roq1-like winged-helix" evidence="10">
    <location>
        <begin position="310"/>
        <end position="378"/>
    </location>
</feature>
<feature type="domain" description="Disease resistance protein RPS4B/Roq1-like leucine-rich repeats" evidence="11">
    <location>
        <begin position="565"/>
        <end position="770"/>
    </location>
</feature>
<feature type="domain" description="NB-ARC" evidence="8">
    <location>
        <begin position="65"/>
        <end position="233"/>
    </location>
</feature>
<evidence type="ECO:0000259" key="9">
    <source>
        <dbReference type="Pfam" id="PF20160"/>
    </source>
</evidence>
<dbReference type="InterPro" id="IPR001611">
    <property type="entry name" value="Leu-rich_rpt"/>
</dbReference>
<evidence type="ECO:0000313" key="12">
    <source>
        <dbReference type="EMBL" id="KAK4583785.1"/>
    </source>
</evidence>
<dbReference type="Gene3D" id="3.40.50.300">
    <property type="entry name" value="P-loop containing nucleotide triphosphate hydrolases"/>
    <property type="match status" value="1"/>
</dbReference>
<dbReference type="InterPro" id="IPR027417">
    <property type="entry name" value="P-loop_NTPase"/>
</dbReference>
<feature type="compositionally biased region" description="Acidic residues" evidence="7">
    <location>
        <begin position="1290"/>
        <end position="1329"/>
    </location>
</feature>
<dbReference type="Gene3D" id="1.10.8.430">
    <property type="entry name" value="Helical domain of apoptotic protease-activating factors"/>
    <property type="match status" value="1"/>
</dbReference>
<dbReference type="SMART" id="SM00369">
    <property type="entry name" value="LRR_TYP"/>
    <property type="match status" value="3"/>
</dbReference>
<dbReference type="GO" id="GO:0006952">
    <property type="term" value="P:defense response"/>
    <property type="evidence" value="ECO:0007669"/>
    <property type="project" value="InterPro"/>
</dbReference>
<dbReference type="InterPro" id="IPR045344">
    <property type="entry name" value="C-JID"/>
</dbReference>
<dbReference type="InterPro" id="IPR044974">
    <property type="entry name" value="Disease_R_plants"/>
</dbReference>
<dbReference type="InterPro" id="IPR042197">
    <property type="entry name" value="Apaf_helical"/>
</dbReference>
<dbReference type="Pfam" id="PF23286">
    <property type="entry name" value="LRR_13"/>
    <property type="match status" value="1"/>
</dbReference>
<gene>
    <name evidence="12" type="ORF">RGQ29_021778</name>
</gene>
<dbReference type="InterPro" id="IPR036390">
    <property type="entry name" value="WH_DNA-bd_sf"/>
</dbReference>
<dbReference type="GO" id="GO:0043531">
    <property type="term" value="F:ADP binding"/>
    <property type="evidence" value="ECO:0007669"/>
    <property type="project" value="InterPro"/>
</dbReference>
<evidence type="ECO:0000256" key="2">
    <source>
        <dbReference type="ARBA" id="ARBA00022614"/>
    </source>
</evidence>
<evidence type="ECO:0000256" key="7">
    <source>
        <dbReference type="SAM" id="MobiDB-lite"/>
    </source>
</evidence>
<organism evidence="12 13">
    <name type="scientific">Quercus rubra</name>
    <name type="common">Northern red oak</name>
    <name type="synonym">Quercus borealis</name>
    <dbReference type="NCBI Taxonomy" id="3512"/>
    <lineage>
        <taxon>Eukaryota</taxon>
        <taxon>Viridiplantae</taxon>
        <taxon>Streptophyta</taxon>
        <taxon>Embryophyta</taxon>
        <taxon>Tracheophyta</taxon>
        <taxon>Spermatophyta</taxon>
        <taxon>Magnoliopsida</taxon>
        <taxon>eudicotyledons</taxon>
        <taxon>Gunneridae</taxon>
        <taxon>Pentapetalae</taxon>
        <taxon>rosids</taxon>
        <taxon>fabids</taxon>
        <taxon>Fagales</taxon>
        <taxon>Fagaceae</taxon>
        <taxon>Quercus</taxon>
    </lineage>
</organism>
<keyword evidence="3" id="KW-0677">Repeat</keyword>
<dbReference type="PRINTS" id="PR00364">
    <property type="entry name" value="DISEASERSIST"/>
</dbReference>
<keyword evidence="4" id="KW-0611">Plant defense</keyword>
<evidence type="ECO:0000256" key="3">
    <source>
        <dbReference type="ARBA" id="ARBA00022737"/>
    </source>
</evidence>
<dbReference type="InterPro" id="IPR058546">
    <property type="entry name" value="RPS4B/Roq1-like_LRR"/>
</dbReference>
<reference evidence="12 13" key="1">
    <citation type="journal article" date="2023" name="G3 (Bethesda)">
        <title>A haplotype-resolved chromosome-scale genome for Quercus rubra L. provides insights into the genetics of adaptive traits for red oak species.</title>
        <authorList>
            <person name="Kapoor B."/>
            <person name="Jenkins J."/>
            <person name="Schmutz J."/>
            <person name="Zhebentyayeva T."/>
            <person name="Kuelheim C."/>
            <person name="Coggeshall M."/>
            <person name="Heim C."/>
            <person name="Lasky J.R."/>
            <person name="Leites L."/>
            <person name="Islam-Faridi N."/>
            <person name="Romero-Severson J."/>
            <person name="DeLeo V.L."/>
            <person name="Lucas S.M."/>
            <person name="Lazic D."/>
            <person name="Gailing O."/>
            <person name="Carlson J."/>
            <person name="Staton M."/>
        </authorList>
    </citation>
    <scope>NUCLEOTIDE SEQUENCE [LARGE SCALE GENOMIC DNA]</scope>
    <source>
        <strain evidence="12">Pseudo-F2</strain>
    </source>
</reference>